<gene>
    <name evidence="4" type="ORF">DESAM_21024</name>
</gene>
<evidence type="ECO:0000256" key="2">
    <source>
        <dbReference type="ARBA" id="ARBA00022803"/>
    </source>
</evidence>
<name>L0RAU0_9BACT</name>
<proteinExistence type="predicted"/>
<keyword evidence="3" id="KW-1133">Transmembrane helix</keyword>
<dbReference type="AlphaFoldDB" id="L0RAU0"/>
<evidence type="ECO:0000256" key="3">
    <source>
        <dbReference type="SAM" id="Phobius"/>
    </source>
</evidence>
<keyword evidence="5" id="KW-1185">Reference proteome</keyword>
<protein>
    <submittedName>
        <fullName evidence="4">Tetratricopeptide domain protein</fullName>
    </submittedName>
</protein>
<organism evidence="4 5">
    <name type="scientific">Maridesulfovibrio hydrothermalis AM13 = DSM 14728</name>
    <dbReference type="NCBI Taxonomy" id="1121451"/>
    <lineage>
        <taxon>Bacteria</taxon>
        <taxon>Pseudomonadati</taxon>
        <taxon>Thermodesulfobacteriota</taxon>
        <taxon>Desulfovibrionia</taxon>
        <taxon>Desulfovibrionales</taxon>
        <taxon>Desulfovibrionaceae</taxon>
        <taxon>Maridesulfovibrio</taxon>
    </lineage>
</organism>
<dbReference type="PROSITE" id="PS51257">
    <property type="entry name" value="PROKAR_LIPOPROTEIN"/>
    <property type="match status" value="1"/>
</dbReference>
<accession>L0RAU0</accession>
<keyword evidence="3" id="KW-0812">Transmembrane</keyword>
<dbReference type="OrthoDB" id="9801841at2"/>
<dbReference type="HOGENOM" id="CLU_737179_0_0_7"/>
<dbReference type="SMART" id="SM00028">
    <property type="entry name" value="TPR"/>
    <property type="match status" value="4"/>
</dbReference>
<dbReference type="PATRIC" id="fig|1121451.3.peg.1281"/>
<dbReference type="STRING" id="1121451.DESAM_21024"/>
<dbReference type="eggNOG" id="COG0457">
    <property type="taxonomic scope" value="Bacteria"/>
</dbReference>
<dbReference type="InterPro" id="IPR011990">
    <property type="entry name" value="TPR-like_helical_dom_sf"/>
</dbReference>
<dbReference type="SUPFAM" id="SSF48452">
    <property type="entry name" value="TPR-like"/>
    <property type="match status" value="1"/>
</dbReference>
<evidence type="ECO:0000313" key="4">
    <source>
        <dbReference type="EMBL" id="CCO23305.1"/>
    </source>
</evidence>
<dbReference type="KEGG" id="dhy:DESAM_21024"/>
<evidence type="ECO:0000313" key="5">
    <source>
        <dbReference type="Proteomes" id="UP000010808"/>
    </source>
</evidence>
<feature type="transmembrane region" description="Helical" evidence="3">
    <location>
        <begin position="56"/>
        <end position="76"/>
    </location>
</feature>
<dbReference type="InterPro" id="IPR019734">
    <property type="entry name" value="TPR_rpt"/>
</dbReference>
<dbReference type="Gene3D" id="1.25.40.10">
    <property type="entry name" value="Tetratricopeptide repeat domain"/>
    <property type="match status" value="1"/>
</dbReference>
<keyword evidence="1" id="KW-0677">Repeat</keyword>
<dbReference type="Proteomes" id="UP000010808">
    <property type="component" value="Chromosome"/>
</dbReference>
<reference evidence="4 5" key="1">
    <citation type="submission" date="2012-10" db="EMBL/GenBank/DDBJ databases">
        <authorList>
            <person name="Genoscope - CEA"/>
        </authorList>
    </citation>
    <scope>NUCLEOTIDE SEQUENCE [LARGE SCALE GENOMIC DNA]</scope>
    <source>
        <strain evidence="5">AM13 / DSM 14728</strain>
    </source>
</reference>
<dbReference type="PANTHER" id="PTHR45641">
    <property type="entry name" value="TETRATRICOPEPTIDE REPEAT PROTEIN (AFU_ORTHOLOGUE AFUA_6G03870)"/>
    <property type="match status" value="1"/>
</dbReference>
<keyword evidence="2" id="KW-0802">TPR repeat</keyword>
<sequence length="375" mass="42237">MKRSEIKRLILSVCLIISVFSGCLMFVVNTHAVTEKETINTKQPQSLRWWETITPHGKMAIAGVAIIGITSFIVFLSTRKNKWTFAGENRFTEDKYKSDLEQKVSRLKDELQAISKLNSPEYRKVFAALKEAEQRLHFIKSGYESVVKDVTSLAGQLEILRGWVSETEIETAESMLISGKTGEAKEIWAKIAAESNVKKNAYARREADAHYHLALLAKADLNYNKAMESFIKGIETGKAGITHMAEAGHLALIIKDYRNAESLFKEALSMAADCDECTRNTIRKCQTGLGDVHMHSTRFNEALPLYRAALQICLEVYGEEGMPTADTYAKLAQLHEMQGDKEKMDDFCTMALDIYSKILPENHPKVSEVRKRCGK</sequence>
<keyword evidence="3" id="KW-0472">Membrane</keyword>
<dbReference type="EMBL" id="FO203522">
    <property type="protein sequence ID" value="CCO23305.1"/>
    <property type="molecule type" value="Genomic_DNA"/>
</dbReference>
<dbReference type="Pfam" id="PF13424">
    <property type="entry name" value="TPR_12"/>
    <property type="match status" value="1"/>
</dbReference>
<evidence type="ECO:0000256" key="1">
    <source>
        <dbReference type="ARBA" id="ARBA00022737"/>
    </source>
</evidence>
<dbReference type="PANTHER" id="PTHR45641:SF19">
    <property type="entry name" value="NEPHROCYSTIN-3"/>
    <property type="match status" value="1"/>
</dbReference>
<dbReference type="RefSeq" id="WP_015335909.1">
    <property type="nucleotide sequence ID" value="NC_020055.1"/>
</dbReference>